<evidence type="ECO:0000256" key="14">
    <source>
        <dbReference type="SAM" id="SignalP"/>
    </source>
</evidence>
<dbReference type="Proteomes" id="UP001302367">
    <property type="component" value="Chromosome 2"/>
</dbReference>
<dbReference type="Gene3D" id="2.60.120.200">
    <property type="match status" value="1"/>
</dbReference>
<keyword evidence="13" id="KW-0812">Transmembrane</keyword>
<comment type="similarity">
    <text evidence="12">Belongs to the glycosyl hydrolase 16 family. CRH1 subfamily.</text>
</comment>
<evidence type="ECO:0000256" key="13">
    <source>
        <dbReference type="SAM" id="Phobius"/>
    </source>
</evidence>
<dbReference type="InterPro" id="IPR000757">
    <property type="entry name" value="Beta-glucanase-like"/>
</dbReference>
<feature type="transmembrane region" description="Helical" evidence="13">
    <location>
        <begin position="300"/>
        <end position="321"/>
    </location>
</feature>
<keyword evidence="19" id="KW-1185">Reference proteome</keyword>
<evidence type="ECO:0000259" key="15">
    <source>
        <dbReference type="PROSITE" id="PS51762"/>
    </source>
</evidence>
<keyword evidence="4" id="KW-0328">Glycosyltransferase</keyword>
<dbReference type="EMBL" id="LKMD01000102">
    <property type="protein sequence ID" value="PIA97952.1"/>
    <property type="molecule type" value="Genomic_DNA"/>
</dbReference>
<evidence type="ECO:0000256" key="4">
    <source>
        <dbReference type="ARBA" id="ARBA00022676"/>
    </source>
</evidence>
<protein>
    <recommendedName>
        <fullName evidence="3">chitinase</fullName>
        <ecNumber evidence="3">3.2.1.14</ecNumber>
    </recommendedName>
</protein>
<dbReference type="Pfam" id="PF00722">
    <property type="entry name" value="Glyco_hydro_16"/>
    <property type="match status" value="1"/>
</dbReference>
<dbReference type="PANTHER" id="PTHR10963">
    <property type="entry name" value="GLYCOSYL HYDROLASE-RELATED"/>
    <property type="match status" value="1"/>
</dbReference>
<dbReference type="Proteomes" id="UP000230605">
    <property type="component" value="Chromosome 2"/>
</dbReference>
<dbReference type="EC" id="3.2.1.14" evidence="3"/>
<accession>A0A2G5I0D1</accession>
<evidence type="ECO:0000256" key="8">
    <source>
        <dbReference type="ARBA" id="ARBA00023136"/>
    </source>
</evidence>
<evidence type="ECO:0000256" key="5">
    <source>
        <dbReference type="ARBA" id="ARBA00022679"/>
    </source>
</evidence>
<evidence type="ECO:0000256" key="10">
    <source>
        <dbReference type="ARBA" id="ARBA00023295"/>
    </source>
</evidence>
<keyword evidence="7" id="KW-0378">Hydrolase</keyword>
<evidence type="ECO:0000256" key="9">
    <source>
        <dbReference type="ARBA" id="ARBA00023180"/>
    </source>
</evidence>
<dbReference type="InterPro" id="IPR013320">
    <property type="entry name" value="ConA-like_dom_sf"/>
</dbReference>
<dbReference type="PANTHER" id="PTHR10963:SF27">
    <property type="entry name" value="GLYCOSIDASE-RELATED"/>
    <property type="match status" value="1"/>
</dbReference>
<evidence type="ECO:0000256" key="1">
    <source>
        <dbReference type="ARBA" id="ARBA00000822"/>
    </source>
</evidence>
<keyword evidence="10 16" id="KW-0326">Glycosidase</keyword>
<keyword evidence="9" id="KW-0325">Glycoprotein</keyword>
<keyword evidence="13" id="KW-1133">Transmembrane helix</keyword>
<proteinExistence type="inferred from homology"/>
<evidence type="ECO:0000256" key="2">
    <source>
        <dbReference type="ARBA" id="ARBA00004370"/>
    </source>
</evidence>
<comment type="catalytic activity">
    <reaction evidence="1">
        <text>Random endo-hydrolysis of N-acetyl-beta-D-glucosaminide (1-&gt;4)-beta-linkages in chitin and chitodextrins.</text>
        <dbReference type="EC" id="3.2.1.14"/>
    </reaction>
</comment>
<dbReference type="InterPro" id="IPR050546">
    <property type="entry name" value="Glycosyl_Hydrlase_16"/>
</dbReference>
<organism evidence="16 18">
    <name type="scientific">Cercospora beticola</name>
    <name type="common">Sugarbeet leaf spot fungus</name>
    <dbReference type="NCBI Taxonomy" id="122368"/>
    <lineage>
        <taxon>Eukaryota</taxon>
        <taxon>Fungi</taxon>
        <taxon>Dikarya</taxon>
        <taxon>Ascomycota</taxon>
        <taxon>Pezizomycotina</taxon>
        <taxon>Dothideomycetes</taxon>
        <taxon>Dothideomycetidae</taxon>
        <taxon>Mycosphaerellales</taxon>
        <taxon>Mycosphaerellaceae</taxon>
        <taxon>Cercospora</taxon>
    </lineage>
</organism>
<feature type="domain" description="GH16" evidence="15">
    <location>
        <begin position="29"/>
        <end position="246"/>
    </location>
</feature>
<keyword evidence="6 14" id="KW-0732">Signal</keyword>
<evidence type="ECO:0000256" key="11">
    <source>
        <dbReference type="ARBA" id="ARBA00023316"/>
    </source>
</evidence>
<evidence type="ECO:0000256" key="3">
    <source>
        <dbReference type="ARBA" id="ARBA00012729"/>
    </source>
</evidence>
<dbReference type="GO" id="GO:0016020">
    <property type="term" value="C:membrane"/>
    <property type="evidence" value="ECO:0007669"/>
    <property type="project" value="UniProtKB-SubCell"/>
</dbReference>
<dbReference type="GO" id="GO:0005975">
    <property type="term" value="P:carbohydrate metabolic process"/>
    <property type="evidence" value="ECO:0007669"/>
    <property type="project" value="InterPro"/>
</dbReference>
<keyword evidence="5" id="KW-0808">Transferase</keyword>
<dbReference type="OrthoDB" id="4781at2759"/>
<evidence type="ECO:0000256" key="12">
    <source>
        <dbReference type="ARBA" id="ARBA00038074"/>
    </source>
</evidence>
<evidence type="ECO:0000313" key="16">
    <source>
        <dbReference type="EMBL" id="PIA97952.1"/>
    </source>
</evidence>
<evidence type="ECO:0000256" key="7">
    <source>
        <dbReference type="ARBA" id="ARBA00022801"/>
    </source>
</evidence>
<evidence type="ECO:0000313" key="18">
    <source>
        <dbReference type="Proteomes" id="UP000230605"/>
    </source>
</evidence>
<dbReference type="GO" id="GO:0008843">
    <property type="term" value="F:endochitinase activity"/>
    <property type="evidence" value="ECO:0007669"/>
    <property type="project" value="UniProtKB-EC"/>
</dbReference>
<dbReference type="GO" id="GO:0009277">
    <property type="term" value="C:fungal-type cell wall"/>
    <property type="evidence" value="ECO:0007669"/>
    <property type="project" value="TreeGrafter"/>
</dbReference>
<name>A0A2G5I0D1_CERBT</name>
<evidence type="ECO:0000313" key="17">
    <source>
        <dbReference type="EMBL" id="WPA97918.1"/>
    </source>
</evidence>
<reference evidence="16 18" key="1">
    <citation type="submission" date="2015-10" db="EMBL/GenBank/DDBJ databases">
        <title>The cercosporin biosynthetic gene cluster was horizontally transferred to several fungal lineages and shown to be expanded in Cercospora beticola based on microsynteny with recipient genomes.</title>
        <authorList>
            <person name="De Jonge R."/>
            <person name="Ebert M.K."/>
            <person name="Suttle J.C."/>
            <person name="Jurick Ii W.M."/>
            <person name="Secor G.A."/>
            <person name="Thomma B.P."/>
            <person name="Van De Peer Y."/>
            <person name="Bolton M.D."/>
        </authorList>
    </citation>
    <scope>NUCLEOTIDE SEQUENCE [LARGE SCALE GENOMIC DNA]</scope>
    <source>
        <strain evidence="16 18">09-40</strain>
    </source>
</reference>
<keyword evidence="11" id="KW-0961">Cell wall biogenesis/degradation</keyword>
<dbReference type="GO" id="GO:0031505">
    <property type="term" value="P:fungal-type cell wall organization"/>
    <property type="evidence" value="ECO:0007669"/>
    <property type="project" value="TreeGrafter"/>
</dbReference>
<dbReference type="PROSITE" id="PS51762">
    <property type="entry name" value="GH16_2"/>
    <property type="match status" value="1"/>
</dbReference>
<dbReference type="SUPFAM" id="SSF49899">
    <property type="entry name" value="Concanavalin A-like lectins/glucanases"/>
    <property type="match status" value="1"/>
</dbReference>
<dbReference type="AlphaFoldDB" id="A0A2G5I0D1"/>
<evidence type="ECO:0000313" key="19">
    <source>
        <dbReference type="Proteomes" id="UP001302367"/>
    </source>
</evidence>
<reference evidence="17 19" key="2">
    <citation type="submission" date="2023-09" db="EMBL/GenBank/DDBJ databases">
        <title>Complete-Gapless Cercospora beticola genome.</title>
        <authorList>
            <person name="Wyatt N.A."/>
            <person name="Spanner R.E."/>
            <person name="Bolton M.D."/>
        </authorList>
    </citation>
    <scope>NUCLEOTIDE SEQUENCE [LARGE SCALE GENOMIC DNA]</scope>
    <source>
        <strain evidence="17">Cb09-40</strain>
    </source>
</reference>
<evidence type="ECO:0000256" key="6">
    <source>
        <dbReference type="ARBA" id="ARBA00022729"/>
    </source>
</evidence>
<dbReference type="GO" id="GO:0016757">
    <property type="term" value="F:glycosyltransferase activity"/>
    <property type="evidence" value="ECO:0007669"/>
    <property type="project" value="UniProtKB-KW"/>
</dbReference>
<dbReference type="EMBL" id="CP134185">
    <property type="protein sequence ID" value="WPA97918.1"/>
    <property type="molecule type" value="Genomic_DNA"/>
</dbReference>
<feature type="chain" id="PRO_5013606282" description="chitinase" evidence="14">
    <location>
        <begin position="21"/>
        <end position="385"/>
    </location>
</feature>
<comment type="subcellular location">
    <subcellularLocation>
        <location evidence="2">Membrane</location>
    </subcellularLocation>
</comment>
<keyword evidence="8 13" id="KW-0472">Membrane</keyword>
<gene>
    <name evidence="16" type="ORF">CB0940_05378</name>
    <name evidence="17" type="ORF">RHO25_002529</name>
</gene>
<sequence length="385" mass="42822">MSRRLGGLVSTALLVATSLAQTFTDCNPNNSSCGPDPALGTTFSEEYNKTYNEFDPRFWNVTAGKQLISFGEEGAELALNKEGESITVKSNFYIFWGQVEILFKAAQGNGIISTVITLSDNLDEIDWEIKGGNHTSASNNYYGWGNLTQFNSEYPAMNPGPQDDFHNYTIDWTKERIQLFVNGDMVRNIPAGVAGEYPQTPSRVQFGVWCGGCSDQPGTVEWAGGKPTWDEGPYVMKVKSLRITDGTTNATEYSYGDHSGKWESIKIVDGQSEAYKEMNKLSTYEKAQKHWEGLSTGAKIGIACGVLGVFLICTIAFAFYCMKQRKEGRAEALLQEKEWDAHNAELMEYRTMMAKGNFAVSRQSVMMEALQEPKQSRLARLSGRF</sequence>
<feature type="signal peptide" evidence="14">
    <location>
        <begin position="1"/>
        <end position="20"/>
    </location>
</feature>